<dbReference type="OrthoDB" id="8479950at2"/>
<proteinExistence type="predicted"/>
<sequence>MLLPRAGKALQRALPWLSEADALMAFQSIELQLAALWPSANPSKAAREVLARPEFSMMRVDAKRDYPRFIEVLLRGFQSCGEEKAAPVRRRVTRRS</sequence>
<dbReference type="Proteomes" id="UP000563426">
    <property type="component" value="Unassembled WGS sequence"/>
</dbReference>
<feature type="domain" description="Tetracyclin repressor-like C-terminal" evidence="1">
    <location>
        <begin position="5"/>
        <end position="76"/>
    </location>
</feature>
<accession>A0A7Y4KLG4</accession>
<dbReference type="Gene3D" id="1.10.357.10">
    <property type="entry name" value="Tetracycline Repressor, domain 2"/>
    <property type="match status" value="1"/>
</dbReference>
<dbReference type="RefSeq" id="WP_158616969.1">
    <property type="nucleotide sequence ID" value="NZ_JABFJV010000112.1"/>
</dbReference>
<organism evidence="2 3">
    <name type="scientific">Corallococcus exercitus</name>
    <dbReference type="NCBI Taxonomy" id="2316736"/>
    <lineage>
        <taxon>Bacteria</taxon>
        <taxon>Pseudomonadati</taxon>
        <taxon>Myxococcota</taxon>
        <taxon>Myxococcia</taxon>
        <taxon>Myxococcales</taxon>
        <taxon>Cystobacterineae</taxon>
        <taxon>Myxococcaceae</taxon>
        <taxon>Corallococcus</taxon>
    </lineage>
</organism>
<protein>
    <recommendedName>
        <fullName evidence="1">Tetracyclin repressor-like C-terminal domain-containing protein</fullName>
    </recommendedName>
</protein>
<dbReference type="AlphaFoldDB" id="A0A7Y4KLG4"/>
<name>A0A7Y4KLG4_9BACT</name>
<dbReference type="InterPro" id="IPR041483">
    <property type="entry name" value="TetR_C_34"/>
</dbReference>
<evidence type="ECO:0000313" key="3">
    <source>
        <dbReference type="Proteomes" id="UP000563426"/>
    </source>
</evidence>
<evidence type="ECO:0000313" key="2">
    <source>
        <dbReference type="EMBL" id="NOK35475.1"/>
    </source>
</evidence>
<comment type="caution">
    <text evidence="2">The sequence shown here is derived from an EMBL/GenBank/DDBJ whole genome shotgun (WGS) entry which is preliminary data.</text>
</comment>
<evidence type="ECO:0000259" key="1">
    <source>
        <dbReference type="Pfam" id="PF17929"/>
    </source>
</evidence>
<dbReference type="EMBL" id="JABFJV010000112">
    <property type="protein sequence ID" value="NOK35475.1"/>
    <property type="molecule type" value="Genomic_DNA"/>
</dbReference>
<keyword evidence="3" id="KW-1185">Reference proteome</keyword>
<reference evidence="2 3" key="1">
    <citation type="submission" date="2020-05" db="EMBL/GenBank/DDBJ databases">
        <authorList>
            <person name="Whitworth D."/>
        </authorList>
    </citation>
    <scope>NUCLEOTIDE SEQUENCE [LARGE SCALE GENOMIC DNA]</scope>
    <source>
        <strain evidence="2 3">AB043B</strain>
    </source>
</reference>
<gene>
    <name evidence="2" type="ORF">HMI49_19915</name>
</gene>
<dbReference type="Pfam" id="PF17929">
    <property type="entry name" value="TetR_C_34"/>
    <property type="match status" value="1"/>
</dbReference>